<evidence type="ECO:0000313" key="3">
    <source>
        <dbReference type="Proteomes" id="UP001139031"/>
    </source>
</evidence>
<sequence>MLLPLLLALACGPQSPMTTDEPASTGEPASGTTTTTSTTGPTTTAPTPTTGTTTPPTATSEDDAGSTSEGATFIIPPEPCPLVSGGELDLRCSQLPCSLWQQNCPRGEKCVPFSADGDPVVDSSRCVPILPDPGQPGEPCTVEGNSATGIDSCDLGAVCWDVDADTLSGTCVALCEGSADEPICDDPATACAGGGDGVLNICLPACDPLAPDCAADELCAALGSEFTCLPDASGDEGQVFDPCEFVNACEPGLACAATAAAFECDPNAAGCCLPYCDLDLPPNCPGAMQQCLPWYPPGEAPPGHEDLGVCAVPQ</sequence>
<gene>
    <name evidence="2" type="ORF">K7C98_13175</name>
</gene>
<evidence type="ECO:0000256" key="1">
    <source>
        <dbReference type="SAM" id="MobiDB-lite"/>
    </source>
</evidence>
<dbReference type="EMBL" id="JAIRAU010000013">
    <property type="protein sequence ID" value="MBZ5710211.1"/>
    <property type="molecule type" value="Genomic_DNA"/>
</dbReference>
<keyword evidence="3" id="KW-1185">Reference proteome</keyword>
<organism evidence="2 3">
    <name type="scientific">Nannocystis pusilla</name>
    <dbReference type="NCBI Taxonomy" id="889268"/>
    <lineage>
        <taxon>Bacteria</taxon>
        <taxon>Pseudomonadati</taxon>
        <taxon>Myxococcota</taxon>
        <taxon>Polyangia</taxon>
        <taxon>Nannocystales</taxon>
        <taxon>Nannocystaceae</taxon>
        <taxon>Nannocystis</taxon>
    </lineage>
</organism>
<evidence type="ECO:0000313" key="2">
    <source>
        <dbReference type="EMBL" id="MBZ5710211.1"/>
    </source>
</evidence>
<protein>
    <submittedName>
        <fullName evidence="2">Uncharacterized protein</fullName>
    </submittedName>
</protein>
<feature type="region of interest" description="Disordered" evidence="1">
    <location>
        <begin position="12"/>
        <end position="77"/>
    </location>
</feature>
<proteinExistence type="predicted"/>
<feature type="compositionally biased region" description="Low complexity" evidence="1">
    <location>
        <begin position="23"/>
        <end position="59"/>
    </location>
</feature>
<reference evidence="2" key="1">
    <citation type="submission" date="2021-08" db="EMBL/GenBank/DDBJ databases">
        <authorList>
            <person name="Stevens D.C."/>
        </authorList>
    </citation>
    <scope>NUCLEOTIDE SEQUENCE</scope>
    <source>
        <strain evidence="2">DSM 53165</strain>
    </source>
</reference>
<accession>A0ABS7TPR3</accession>
<name>A0ABS7TPR3_9BACT</name>
<dbReference type="Proteomes" id="UP001139031">
    <property type="component" value="Unassembled WGS sequence"/>
</dbReference>
<comment type="caution">
    <text evidence="2">The sequence shown here is derived from an EMBL/GenBank/DDBJ whole genome shotgun (WGS) entry which is preliminary data.</text>
</comment>